<dbReference type="EMBL" id="JAGHQM010000022">
    <property type="protein sequence ID" value="KAH0566238.1"/>
    <property type="molecule type" value="Genomic_DNA"/>
</dbReference>
<dbReference type="Pfam" id="PF06985">
    <property type="entry name" value="HET"/>
    <property type="match status" value="1"/>
</dbReference>
<gene>
    <name evidence="3" type="ORF">GP486_000359</name>
</gene>
<keyword evidence="4" id="KW-1185">Reference proteome</keyword>
<dbReference type="PANTHER" id="PTHR39596:SF3">
    <property type="entry name" value="HETEROKARYON INCOMPATIBILITY DOMAIN-CONTAINING PROTEIN"/>
    <property type="match status" value="1"/>
</dbReference>
<dbReference type="AlphaFoldDB" id="A0A9P8RU36"/>
<dbReference type="Proteomes" id="UP000750711">
    <property type="component" value="Unassembled WGS sequence"/>
</dbReference>
<proteinExistence type="predicted"/>
<comment type="caution">
    <text evidence="3">The sequence shown here is derived from an EMBL/GenBank/DDBJ whole genome shotgun (WGS) entry which is preliminary data.</text>
</comment>
<sequence>MRLGGELNWTYEVKHPLHSRGFPLYSFGLDAISQSLVERSQLTTQPKQYLMDHFPIPKDTQHIPVLNKITQEYSRGHGGFAGYPARCGWSPEDLRSKNEFGNRSDKEVEAFFQTWLYFGAIIEVLSIAEVSANTGDFLDPSKRFVSSRNLPSKLRRLKKKASNTSKEWQNQWHIETKNILGQLSEYLRHYCNSSDSVTDAKDANWPVSEEISMSMIALAYTLDQATADFYGKPISCKLPTSTLLRRRMLQSGWCPTDIQRAEKDMAIDGHYYIATLSKPLGNLSHEKCTPFTCSASSIPEDEYTVKHTDECCNCEHCRDEHVEIDVKLVVKSLKAGGFPVVFWITSENRLGVKEFNAEKDKKPTYVAISHVCQLVRLQHMVNNIASHIESPNRPIPFWIDTLCIPVASNLKQYRALSIRRMKDIYQSASAVLVVESQMTSIPWEGSEYDTSLSIYFSNWNKRLWTFQEGMLAQKLMLQFADRALNYQESVNFHEEHKKSIRQGHCVTFPYLATTSVMSEFVVLRDFINAGLFGADDFQALAPMVSRIQHRTTTRLSDQTLCACVVLGKDPDPLFKAGIDEDNRELKGEELEDRRMETFLKMVGRFPPSVIFNKCPRLKGDGFRWGPRTFLGVPKDGFLEDVEGEPAVMTDDQGLAVKYAGFITSKPIPSCNLTQARYVLPQQTGSPVQVQLEMHPNNGLTQSRDNDKKEQLAVIFRYPLDMGAPSRASTSLTLPSQNAAVGFVQAIKRNDEGGVERVQIRHEFLAKITTLNSSVLATNPGSLGNDPVQSLLEQLHMSSPPPSSDTNPGSDGSHTVPSGSERKENAGVIADEQDVSGPESDMKMQDEANEEVVCELLDEKTQWSSFEYLYLGAGPKSLLPPNLRVRS</sequence>
<feature type="region of interest" description="Disordered" evidence="1">
    <location>
        <begin position="794"/>
        <end position="850"/>
    </location>
</feature>
<organism evidence="3 4">
    <name type="scientific">Trichoglossum hirsutum</name>
    <dbReference type="NCBI Taxonomy" id="265104"/>
    <lineage>
        <taxon>Eukaryota</taxon>
        <taxon>Fungi</taxon>
        <taxon>Dikarya</taxon>
        <taxon>Ascomycota</taxon>
        <taxon>Pezizomycotina</taxon>
        <taxon>Geoglossomycetes</taxon>
        <taxon>Geoglossales</taxon>
        <taxon>Geoglossaceae</taxon>
        <taxon>Trichoglossum</taxon>
    </lineage>
</organism>
<evidence type="ECO:0000259" key="2">
    <source>
        <dbReference type="Pfam" id="PF06985"/>
    </source>
</evidence>
<accession>A0A9P8RU36</accession>
<dbReference type="InterPro" id="IPR010730">
    <property type="entry name" value="HET"/>
</dbReference>
<evidence type="ECO:0000313" key="3">
    <source>
        <dbReference type="EMBL" id="KAH0566238.1"/>
    </source>
</evidence>
<dbReference type="PANTHER" id="PTHR39596">
    <property type="match status" value="1"/>
</dbReference>
<feature type="domain" description="Heterokaryon incompatibility" evidence="2">
    <location>
        <begin position="367"/>
        <end position="438"/>
    </location>
</feature>
<protein>
    <recommendedName>
        <fullName evidence="2">Heterokaryon incompatibility domain-containing protein</fullName>
    </recommendedName>
</protein>
<evidence type="ECO:0000256" key="1">
    <source>
        <dbReference type="SAM" id="MobiDB-lite"/>
    </source>
</evidence>
<reference evidence="3" key="1">
    <citation type="submission" date="2021-03" db="EMBL/GenBank/DDBJ databases">
        <title>Comparative genomics and phylogenomic investigation of the class Geoglossomycetes provide insights into ecological specialization and systematics.</title>
        <authorList>
            <person name="Melie T."/>
            <person name="Pirro S."/>
            <person name="Miller A.N."/>
            <person name="Quandt A."/>
        </authorList>
    </citation>
    <scope>NUCLEOTIDE SEQUENCE</scope>
    <source>
        <strain evidence="3">CAQ_001_2017</strain>
    </source>
</reference>
<evidence type="ECO:0000313" key="4">
    <source>
        <dbReference type="Proteomes" id="UP000750711"/>
    </source>
</evidence>
<name>A0A9P8RU36_9PEZI</name>
<feature type="compositionally biased region" description="Polar residues" evidence="1">
    <location>
        <begin position="803"/>
        <end position="817"/>
    </location>
</feature>